<keyword evidence="2" id="KW-1185">Reference proteome</keyword>
<sequence length="172" mass="18530">MNFPSASAPLRLAAEESSDFIGIEAPGSGQAMLLRLVTSGPDGQRGTKPPLIQLRADMGPPVTVTEFPDAEPVVDAENHIVGSATWMRRNFDVYLVRVSLDRPGSNWQIQVVNDASETRTFQFISLSGARIFAEDGWPGSNVYCGDFPCACTRHEGSLTSPCPHCGHKSPQG</sequence>
<accession>A0A917ZH09</accession>
<protein>
    <submittedName>
        <fullName evidence="1">Uncharacterized protein</fullName>
    </submittedName>
</protein>
<reference evidence="1" key="2">
    <citation type="submission" date="2020-09" db="EMBL/GenBank/DDBJ databases">
        <authorList>
            <person name="Sun Q."/>
            <person name="Zhou Y."/>
        </authorList>
    </citation>
    <scope>NUCLEOTIDE SEQUENCE</scope>
    <source>
        <strain evidence="1">CGMCC 4.7368</strain>
    </source>
</reference>
<evidence type="ECO:0000313" key="1">
    <source>
        <dbReference type="EMBL" id="GGO81632.1"/>
    </source>
</evidence>
<evidence type="ECO:0000313" key="2">
    <source>
        <dbReference type="Proteomes" id="UP000646523"/>
    </source>
</evidence>
<dbReference type="AlphaFoldDB" id="A0A917ZH09"/>
<comment type="caution">
    <text evidence="1">The sequence shown here is derived from an EMBL/GenBank/DDBJ whole genome shotgun (WGS) entry which is preliminary data.</text>
</comment>
<name>A0A917ZH09_9ACTN</name>
<dbReference type="Proteomes" id="UP000646523">
    <property type="component" value="Unassembled WGS sequence"/>
</dbReference>
<proteinExistence type="predicted"/>
<dbReference type="RefSeq" id="WP_189128615.1">
    <property type="nucleotide sequence ID" value="NZ_BMNH01000038.1"/>
</dbReference>
<dbReference type="EMBL" id="BMNH01000038">
    <property type="protein sequence ID" value="GGO81632.1"/>
    <property type="molecule type" value="Genomic_DNA"/>
</dbReference>
<organism evidence="1 2">
    <name type="scientific">Nonomuraea cavernae</name>
    <dbReference type="NCBI Taxonomy" id="2045107"/>
    <lineage>
        <taxon>Bacteria</taxon>
        <taxon>Bacillati</taxon>
        <taxon>Actinomycetota</taxon>
        <taxon>Actinomycetes</taxon>
        <taxon>Streptosporangiales</taxon>
        <taxon>Streptosporangiaceae</taxon>
        <taxon>Nonomuraea</taxon>
    </lineage>
</organism>
<gene>
    <name evidence="1" type="ORF">GCM10012289_71050</name>
</gene>
<reference evidence="1" key="1">
    <citation type="journal article" date="2014" name="Int. J. Syst. Evol. Microbiol.">
        <title>Complete genome sequence of Corynebacterium casei LMG S-19264T (=DSM 44701T), isolated from a smear-ripened cheese.</title>
        <authorList>
            <consortium name="US DOE Joint Genome Institute (JGI-PGF)"/>
            <person name="Walter F."/>
            <person name="Albersmeier A."/>
            <person name="Kalinowski J."/>
            <person name="Ruckert C."/>
        </authorList>
    </citation>
    <scope>NUCLEOTIDE SEQUENCE</scope>
    <source>
        <strain evidence="1">CGMCC 4.7368</strain>
    </source>
</reference>